<organism evidence="8 9">
    <name type="scientific">Phytophthora aleatoria</name>
    <dbReference type="NCBI Taxonomy" id="2496075"/>
    <lineage>
        <taxon>Eukaryota</taxon>
        <taxon>Sar</taxon>
        <taxon>Stramenopiles</taxon>
        <taxon>Oomycota</taxon>
        <taxon>Peronosporomycetes</taxon>
        <taxon>Peronosporales</taxon>
        <taxon>Peronosporaceae</taxon>
        <taxon>Phytophthora</taxon>
    </lineage>
</organism>
<protein>
    <recommendedName>
        <fullName evidence="10">Nucleotide-diphospho-sugar transferase domain-containing protein</fullName>
    </recommendedName>
</protein>
<evidence type="ECO:0000256" key="4">
    <source>
        <dbReference type="ARBA" id="ARBA00022692"/>
    </source>
</evidence>
<evidence type="ECO:0000256" key="5">
    <source>
        <dbReference type="ARBA" id="ARBA00022989"/>
    </source>
</evidence>
<comment type="similarity">
    <text evidence="2">Belongs to the MNN1/MNT family.</text>
</comment>
<evidence type="ECO:0000256" key="1">
    <source>
        <dbReference type="ARBA" id="ARBA00004370"/>
    </source>
</evidence>
<sequence>MEVQAQECTAKENTFGFLVNALPADFGLNTCVANNVGTIALAVASTLFSSCGVLDIYDLVKNEDFKGLISLFKSIAATPADISPLVYKYMAAQNDDSVDNLCDAFSGALGPDLIDLLNIVVPADKSMEFFIVNELIDGFNRFLCSKKGDASCGLDMFSQLTKMYTVENFDFFQHMVLPFMTIGTGEECSGLSGNPYKDTASQASATTINFGCCVHQMRPFIQTIQAAVKYVTSDETWDIVSGMVSFKAPNGGFVDTLTGTKSCEFDGDSCDDPKGMADDLEMTRDPGAKNPGKNDLIDTDCKLVDKCSGDKSVCSQVCDRGSVAVPGWLKSTLAYQRNLAFSGPFCYAQIPATHNSAITLADGFGNRDQLFNKNLNPDKWWSYLKTNNQVLSMTDQLDIGIRFLEIDTHFFLNDLRTGHCGSLGSEAVAGFFGTLGKTLGNYGTYNWGPELLGCFPSISGIKASEQPLTKDSLDEIKAWLNANPTEFVVVYLDTGADIKRSDKFGAIDTLFTDTFGDLIVPLKALDDLAKGKWAGGSINEFINAGHQVLALANAKTGAAYSLYDMCTAEKDLTVEFIDDLPDAKRLINGIAIYSNTNWIRSWSEQIRYISLAASGTLTRKFPVFLDAESIPKYLRWNLNLIALDNADVAKMAALVWSWADKEPSTTEAGAYVLMDANGRWVASTDAKKGSRACWDGAKLAWSIVAFAKGCPAGTAFTAPTDPYQNYLLHEALKAQKIADTSLVINATLTAVGAPTPVPSVVAVVTDAGGSAPAQADTNSTSQASPFCRTEGGMPSWSKRMFGRVMQVSMVFLVLYCLSAVMIWIKWAEMKHNIVMNIEFQDSDKRLDDESGDYPRQAWKKHEFKCLGWVETDDDGDELGTRRECWQRIQAGDAGYCQVMNSTSGQVFRVMQTTSLSLKDDARFTCELAKAFSSFRFHAKGYRHDPPVALGQFNSLGIIMAIYEKILPSAFASVRRLRDVGCTLPIELWFRHDELSTDNSVLLLLIEKFGPVHLRQVFDERIYGFNVKVHALYYSHFTSALLLDADNFAVKDPTPLFTSWAMKHYGAVFWPDFWHPGNSIFNLHAQSLVWELLGLEYVGMLEQESGQVLVNRARSKPMLEQLMYYATHRPNLFTKLKLVWGDKDLFRLTWLQMRKKFYYNDRRVPGTLGIVNHDRQRYCGVTMVQYDLNGQDMLFWHRNTIKLSGRDDDRRVWHTLQELPVDADDSALLPKIQSFNGDKMFNESSCFGVKRFQMNALVQMKRVDELGNDLASLENTLIQYARQAHELLHDNDLNRAYSLDLT</sequence>
<keyword evidence="9" id="KW-1185">Reference proteome</keyword>
<evidence type="ECO:0008006" key="10">
    <source>
        <dbReference type="Google" id="ProtNLM"/>
    </source>
</evidence>
<dbReference type="InterPro" id="IPR051008">
    <property type="entry name" value="Telomere_Capping_Maintenance"/>
</dbReference>
<keyword evidence="7" id="KW-0175">Coiled coil</keyword>
<evidence type="ECO:0000313" key="9">
    <source>
        <dbReference type="Proteomes" id="UP000709295"/>
    </source>
</evidence>
<keyword evidence="6" id="KW-0472">Membrane</keyword>
<dbReference type="PANTHER" id="PTHR35518">
    <property type="entry name" value="MAINTENANCE OF TELOMOERE CAPPING"/>
    <property type="match status" value="1"/>
</dbReference>
<evidence type="ECO:0000256" key="6">
    <source>
        <dbReference type="ARBA" id="ARBA00023136"/>
    </source>
</evidence>
<dbReference type="CDD" id="cd08590">
    <property type="entry name" value="PI-PLCc_Rv2075c_like"/>
    <property type="match status" value="1"/>
</dbReference>
<evidence type="ECO:0000256" key="2">
    <source>
        <dbReference type="ARBA" id="ARBA00009105"/>
    </source>
</evidence>
<comment type="caution">
    <text evidence="8">The sequence shown here is derived from an EMBL/GenBank/DDBJ whole genome shotgun (WGS) entry which is preliminary data.</text>
</comment>
<dbReference type="GO" id="GO:0016757">
    <property type="term" value="F:glycosyltransferase activity"/>
    <property type="evidence" value="ECO:0007669"/>
    <property type="project" value="InterPro"/>
</dbReference>
<gene>
    <name evidence="8" type="ORF">JG688_00008635</name>
</gene>
<feature type="coiled-coil region" evidence="7">
    <location>
        <begin position="1262"/>
        <end position="1289"/>
    </location>
</feature>
<dbReference type="Pfam" id="PF11051">
    <property type="entry name" value="Mannosyl_trans3"/>
    <property type="match status" value="2"/>
</dbReference>
<dbReference type="InterPro" id="IPR022751">
    <property type="entry name" value="Alpha_mannosyltransferase"/>
</dbReference>
<dbReference type="GO" id="GO:0016020">
    <property type="term" value="C:membrane"/>
    <property type="evidence" value="ECO:0007669"/>
    <property type="project" value="UniProtKB-SubCell"/>
</dbReference>
<accession>A0A8J5IHV0</accession>
<dbReference type="PANTHER" id="PTHR35518:SF2">
    <property type="entry name" value="MAINTENANCE OF TELOMERE CAPPING PROTEIN 6"/>
    <property type="match status" value="1"/>
</dbReference>
<dbReference type="Proteomes" id="UP000709295">
    <property type="component" value="Unassembled WGS sequence"/>
</dbReference>
<name>A0A8J5IHV0_9STRA</name>
<evidence type="ECO:0000313" key="8">
    <source>
        <dbReference type="EMBL" id="KAG6962360.1"/>
    </source>
</evidence>
<keyword evidence="3" id="KW-0808">Transferase</keyword>
<proteinExistence type="inferred from homology"/>
<reference evidence="8" key="1">
    <citation type="submission" date="2021-01" db="EMBL/GenBank/DDBJ databases">
        <title>Phytophthora aleatoria, a newly-described species from Pinus radiata is distinct from Phytophthora cactorum isolates based on comparative genomics.</title>
        <authorList>
            <person name="Mcdougal R."/>
            <person name="Panda P."/>
            <person name="Williams N."/>
            <person name="Studholme D.J."/>
        </authorList>
    </citation>
    <scope>NUCLEOTIDE SEQUENCE</scope>
    <source>
        <strain evidence="8">NZFS 4037</strain>
    </source>
</reference>
<keyword evidence="5" id="KW-1133">Transmembrane helix</keyword>
<dbReference type="EMBL" id="JAENGY010000465">
    <property type="protein sequence ID" value="KAG6962360.1"/>
    <property type="molecule type" value="Genomic_DNA"/>
</dbReference>
<comment type="subcellular location">
    <subcellularLocation>
        <location evidence="1">Membrane</location>
    </subcellularLocation>
</comment>
<evidence type="ECO:0000256" key="3">
    <source>
        <dbReference type="ARBA" id="ARBA00022679"/>
    </source>
</evidence>
<keyword evidence="4" id="KW-0812">Transmembrane</keyword>
<evidence type="ECO:0000256" key="7">
    <source>
        <dbReference type="SAM" id="Coils"/>
    </source>
</evidence>